<reference evidence="2" key="1">
    <citation type="submission" date="2018-10" db="EMBL/GenBank/DDBJ databases">
        <title>Population genomic analysis revealed the cold adaptation of white poplar.</title>
        <authorList>
            <person name="Liu Y.-J."/>
        </authorList>
    </citation>
    <scope>NUCLEOTIDE SEQUENCE [LARGE SCALE GENOMIC DNA]</scope>
    <source>
        <strain evidence="2">PAL-ZL1</strain>
    </source>
</reference>
<evidence type="ECO:0000313" key="2">
    <source>
        <dbReference type="EMBL" id="TKS08515.1"/>
    </source>
</evidence>
<evidence type="ECO:0000256" key="1">
    <source>
        <dbReference type="SAM" id="Coils"/>
    </source>
</evidence>
<name>A0A4U5QIT9_POPAL</name>
<keyword evidence="1" id="KW-0175">Coiled coil</keyword>
<sequence>MEKSFLKLRSTESMNEGCSKLVRNRRAIAMKRFRRSKQNRKLKANMESLREDMAEISEQQQRIKDGQMEIRSSFEEIESQCDKLNKETSLIFRQTLYNQQRLCLIFKILKAREDNDFSMATEHTRFLRGNLEEKNRAFGGAIRKNRAAWKVSRATPLFHIYMLKVLTALHEDRSVMDEMIPYYQPQYPTAAELTVPQHMLAQPAMPQYGINFAATPQDRRDKKRKIDAEYRQRCKVNKEKREIELQHLREENAQLKRENEFCREENDSMAHKLWSKEVEIGNLKSEICNSKKVISNQEILLDTLSQKPFLQQIMHGCNRLEVALLENERNILYQNANWDGWESERKQLFDEIEKLKHRNMMLKMQNQVLGDKILSQKDTEASMRRIL</sequence>
<protein>
    <submittedName>
        <fullName evidence="2">Uncharacterized protein</fullName>
    </submittedName>
</protein>
<dbReference type="AlphaFoldDB" id="A0A4U5QIT9"/>
<dbReference type="PANTHER" id="PTHR48248">
    <property type="entry name" value="UVR DOMAIN-CONTAINING PROTEIN"/>
    <property type="match status" value="1"/>
</dbReference>
<dbReference type="PANTHER" id="PTHR48248:SF5">
    <property type="entry name" value="UVR DOMAIN-CONTAINING PROTEIN"/>
    <property type="match status" value="1"/>
</dbReference>
<proteinExistence type="predicted"/>
<feature type="coiled-coil region" evidence="1">
    <location>
        <begin position="39"/>
        <end position="66"/>
    </location>
</feature>
<organism evidence="2">
    <name type="scientific">Populus alba</name>
    <name type="common">White poplar</name>
    <dbReference type="NCBI Taxonomy" id="43335"/>
    <lineage>
        <taxon>Eukaryota</taxon>
        <taxon>Viridiplantae</taxon>
        <taxon>Streptophyta</taxon>
        <taxon>Embryophyta</taxon>
        <taxon>Tracheophyta</taxon>
        <taxon>Spermatophyta</taxon>
        <taxon>Magnoliopsida</taxon>
        <taxon>eudicotyledons</taxon>
        <taxon>Gunneridae</taxon>
        <taxon>Pentapetalae</taxon>
        <taxon>rosids</taxon>
        <taxon>fabids</taxon>
        <taxon>Malpighiales</taxon>
        <taxon>Salicaceae</taxon>
        <taxon>Saliceae</taxon>
        <taxon>Populus</taxon>
    </lineage>
</organism>
<gene>
    <name evidence="2" type="ORF">D5086_0000098140</name>
</gene>
<feature type="coiled-coil region" evidence="1">
    <location>
        <begin position="231"/>
        <end position="272"/>
    </location>
</feature>
<dbReference type="EMBL" id="RCHU01000292">
    <property type="protein sequence ID" value="TKS08515.1"/>
    <property type="molecule type" value="Genomic_DNA"/>
</dbReference>
<accession>A0A4U5QIT9</accession>
<comment type="caution">
    <text evidence="2">The sequence shown here is derived from an EMBL/GenBank/DDBJ whole genome shotgun (WGS) entry which is preliminary data.</text>
</comment>